<sequence length="184" mass="20289">MNESASSGSPRGLPGLRGVDHIGFTVPDIETAHEFLVDVLGCIHVYSLGPFPADPEFMRDKLGVRSDAVMEEIRLYRCVVGANFEVFQYSTAGQQRIPPMNSDVGGHHVALYVEDLDVAIAHLRSHEVEVMGEPTASGAASAGQRWVYFRAPWGMQFELVSFPQGKAYEAEAKERLWDPRNPGD</sequence>
<geneLocation type="plasmid" evidence="3 4">
    <name>unnamed5</name>
</geneLocation>
<dbReference type="InterPro" id="IPR037523">
    <property type="entry name" value="VOC_core"/>
</dbReference>
<evidence type="ECO:0000256" key="1">
    <source>
        <dbReference type="ARBA" id="ARBA00022723"/>
    </source>
</evidence>
<feature type="domain" description="VOC" evidence="2">
    <location>
        <begin position="18"/>
        <end position="162"/>
    </location>
</feature>
<gene>
    <name evidence="3" type="ORF">NL394_23725</name>
</gene>
<keyword evidence="3" id="KW-0614">Plasmid</keyword>
<proteinExistence type="predicted"/>
<evidence type="ECO:0000313" key="3">
    <source>
        <dbReference type="EMBL" id="UYW00166.1"/>
    </source>
</evidence>
<dbReference type="RefSeq" id="WP_069694791.1">
    <property type="nucleotide sequence ID" value="NZ_CP101190.1"/>
</dbReference>
<evidence type="ECO:0000259" key="2">
    <source>
        <dbReference type="PROSITE" id="PS51819"/>
    </source>
</evidence>
<dbReference type="PROSITE" id="PS51819">
    <property type="entry name" value="VOC"/>
    <property type="match status" value="1"/>
</dbReference>
<organism evidence="3 4">
    <name type="scientific">Paenarthrobacter ureafaciens</name>
    <dbReference type="NCBI Taxonomy" id="37931"/>
    <lineage>
        <taxon>Bacteria</taxon>
        <taxon>Bacillati</taxon>
        <taxon>Actinomycetota</taxon>
        <taxon>Actinomycetes</taxon>
        <taxon>Micrococcales</taxon>
        <taxon>Micrococcaceae</taxon>
        <taxon>Paenarthrobacter</taxon>
    </lineage>
</organism>
<dbReference type="Gene3D" id="3.10.180.10">
    <property type="entry name" value="2,3-Dihydroxybiphenyl 1,2-Dioxygenase, domain 1"/>
    <property type="match status" value="1"/>
</dbReference>
<protein>
    <submittedName>
        <fullName evidence="3">VOC family protein</fullName>
    </submittedName>
</protein>
<dbReference type="PANTHER" id="PTHR43048:SF6">
    <property type="entry name" value="BLR8189 PROTEIN"/>
    <property type="match status" value="1"/>
</dbReference>
<dbReference type="Proteomes" id="UP001163293">
    <property type="component" value="Plasmid unnamed5"/>
</dbReference>
<dbReference type="GO" id="GO:0004493">
    <property type="term" value="F:methylmalonyl-CoA epimerase activity"/>
    <property type="evidence" value="ECO:0007669"/>
    <property type="project" value="TreeGrafter"/>
</dbReference>
<dbReference type="InterPro" id="IPR029068">
    <property type="entry name" value="Glyas_Bleomycin-R_OHBP_Dase"/>
</dbReference>
<dbReference type="GO" id="GO:0046491">
    <property type="term" value="P:L-methylmalonyl-CoA metabolic process"/>
    <property type="evidence" value="ECO:0007669"/>
    <property type="project" value="TreeGrafter"/>
</dbReference>
<evidence type="ECO:0000313" key="4">
    <source>
        <dbReference type="Proteomes" id="UP001163293"/>
    </source>
</evidence>
<dbReference type="AlphaFoldDB" id="A0AAX3EQE1"/>
<accession>A0AAX3EQE1</accession>
<keyword evidence="1" id="KW-0479">Metal-binding</keyword>
<dbReference type="InterPro" id="IPR051785">
    <property type="entry name" value="MMCE/EMCE_epimerase"/>
</dbReference>
<dbReference type="Pfam" id="PF13669">
    <property type="entry name" value="Glyoxalase_4"/>
    <property type="match status" value="1"/>
</dbReference>
<dbReference type="PANTHER" id="PTHR43048">
    <property type="entry name" value="METHYLMALONYL-COA EPIMERASE"/>
    <property type="match status" value="1"/>
</dbReference>
<name>A0AAX3EQE1_PAEUR</name>
<dbReference type="SUPFAM" id="SSF54593">
    <property type="entry name" value="Glyoxalase/Bleomycin resistance protein/Dihydroxybiphenyl dioxygenase"/>
    <property type="match status" value="1"/>
</dbReference>
<reference evidence="3" key="1">
    <citation type="submission" date="2022-07" db="EMBL/GenBank/DDBJ databases">
        <authorList>
            <person name="Wu T."/>
        </authorList>
    </citation>
    <scope>NUCLEOTIDE SEQUENCE</scope>
    <source>
        <strain evidence="3">SD-1</strain>
        <plasmid evidence="3">unnamed5</plasmid>
    </source>
</reference>
<dbReference type="GO" id="GO:0046872">
    <property type="term" value="F:metal ion binding"/>
    <property type="evidence" value="ECO:0007669"/>
    <property type="project" value="UniProtKB-KW"/>
</dbReference>
<dbReference type="EMBL" id="CP101190">
    <property type="protein sequence ID" value="UYW00166.1"/>
    <property type="molecule type" value="Genomic_DNA"/>
</dbReference>
<keyword evidence="4" id="KW-1185">Reference proteome</keyword>